<dbReference type="AlphaFoldDB" id="I4C3G9"/>
<evidence type="ECO:0000313" key="2">
    <source>
        <dbReference type="EMBL" id="AFM24110.1"/>
    </source>
</evidence>
<dbReference type="GO" id="GO:0032008">
    <property type="term" value="P:positive regulation of TOR signaling"/>
    <property type="evidence" value="ECO:0007669"/>
    <property type="project" value="InterPro"/>
</dbReference>
<accession>I4C3G9</accession>
<keyword evidence="3" id="KW-1185">Reference proteome</keyword>
<dbReference type="Gene3D" id="3.30.450.30">
    <property type="entry name" value="Dynein light chain 2a, cytoplasmic"/>
    <property type="match status" value="1"/>
</dbReference>
<dbReference type="SUPFAM" id="SSF103196">
    <property type="entry name" value="Roadblock/LC7 domain"/>
    <property type="match status" value="1"/>
</dbReference>
<evidence type="ECO:0000313" key="3">
    <source>
        <dbReference type="Proteomes" id="UP000006055"/>
    </source>
</evidence>
<feature type="domain" description="Roadblock/LAMTOR2" evidence="1">
    <location>
        <begin position="158"/>
        <end position="248"/>
    </location>
</feature>
<dbReference type="OrthoDB" id="9790687at2"/>
<dbReference type="SMART" id="SM00960">
    <property type="entry name" value="Robl_LC7"/>
    <property type="match status" value="1"/>
</dbReference>
<dbReference type="Pfam" id="PF03259">
    <property type="entry name" value="Robl_LC7"/>
    <property type="match status" value="1"/>
</dbReference>
<proteinExistence type="predicted"/>
<dbReference type="eggNOG" id="COG2018">
    <property type="taxonomic scope" value="Bacteria"/>
</dbReference>
<dbReference type="RefSeq" id="WP_014809260.1">
    <property type="nucleotide sequence ID" value="NC_018025.1"/>
</dbReference>
<dbReference type="HOGENOM" id="CLU_1003739_0_0_7"/>
<gene>
    <name evidence="2" type="ordered locus">Desti_1398</name>
</gene>
<dbReference type="KEGG" id="dti:Desti_1398"/>
<dbReference type="PANTHER" id="PTHR13323">
    <property type="entry name" value="LATE ENDOSOMAL/LYSOSOMAL MP1 INTERACTING PROTEIN"/>
    <property type="match status" value="1"/>
</dbReference>
<dbReference type="InterPro" id="IPR037587">
    <property type="entry name" value="LAMTOR2-like"/>
</dbReference>
<dbReference type="EMBL" id="CP003360">
    <property type="protein sequence ID" value="AFM24110.1"/>
    <property type="molecule type" value="Genomic_DNA"/>
</dbReference>
<dbReference type="Proteomes" id="UP000006055">
    <property type="component" value="Chromosome"/>
</dbReference>
<evidence type="ECO:0000259" key="1">
    <source>
        <dbReference type="SMART" id="SM00960"/>
    </source>
</evidence>
<reference evidence="3" key="1">
    <citation type="submission" date="2012-06" db="EMBL/GenBank/DDBJ databases">
        <title>Complete sequence of chromosome of Desulfomonile tiedjei DSM 6799.</title>
        <authorList>
            <person name="Lucas S."/>
            <person name="Copeland A."/>
            <person name="Lapidus A."/>
            <person name="Glavina del Rio T."/>
            <person name="Dalin E."/>
            <person name="Tice H."/>
            <person name="Bruce D."/>
            <person name="Goodwin L."/>
            <person name="Pitluck S."/>
            <person name="Peters L."/>
            <person name="Ovchinnikova G."/>
            <person name="Zeytun A."/>
            <person name="Lu M."/>
            <person name="Kyrpides N."/>
            <person name="Mavromatis K."/>
            <person name="Ivanova N."/>
            <person name="Brettin T."/>
            <person name="Detter J.C."/>
            <person name="Han C."/>
            <person name="Larimer F."/>
            <person name="Land M."/>
            <person name="Hauser L."/>
            <person name="Markowitz V."/>
            <person name="Cheng J.-F."/>
            <person name="Hugenholtz P."/>
            <person name="Woyke T."/>
            <person name="Wu D."/>
            <person name="Spring S."/>
            <person name="Schroeder M."/>
            <person name="Brambilla E."/>
            <person name="Klenk H.-P."/>
            <person name="Eisen J.A."/>
        </authorList>
    </citation>
    <scope>NUCLEOTIDE SEQUENCE [LARGE SCALE GENOMIC DNA]</scope>
    <source>
        <strain evidence="3">ATCC 49306 / DSM 6799 / DCB-1</strain>
    </source>
</reference>
<sequence length="277" mass="31076">MTSQDSAYQDIFKGSEKVEILGKLPSLLWAYAEACRKFLQEARTTANQQEYMDKISKLRSILEAAADQLGNDDLKSRVVEHASFQNRFSSGKMNWEELETVLSAEIQQIEQLAGPRRDVSSDALLERAMLDKELERAERIKTGRSADIIVSIDVLEDVKQLLNREIITEGISSVLIIDNAGSLICTVGNKIQLDVVSLAAVAAANFAATEQIARLIGERDFVLLFYKGHNESFHFSRVGTEYIIVTIFDNQLSLGLLRLKISEVSQLLEEKLPKREI</sequence>
<dbReference type="InterPro" id="IPR004942">
    <property type="entry name" value="Roadblock/LAMTOR2_dom"/>
</dbReference>
<dbReference type="GO" id="GO:0060090">
    <property type="term" value="F:molecular adaptor activity"/>
    <property type="evidence" value="ECO:0007669"/>
    <property type="project" value="InterPro"/>
</dbReference>
<dbReference type="STRING" id="706587.Desti_1398"/>
<organism evidence="2 3">
    <name type="scientific">Desulfomonile tiedjei (strain ATCC 49306 / DSM 6799 / DCB-1)</name>
    <dbReference type="NCBI Taxonomy" id="706587"/>
    <lineage>
        <taxon>Bacteria</taxon>
        <taxon>Pseudomonadati</taxon>
        <taxon>Thermodesulfobacteriota</taxon>
        <taxon>Desulfomonilia</taxon>
        <taxon>Desulfomonilales</taxon>
        <taxon>Desulfomonilaceae</taxon>
        <taxon>Desulfomonile</taxon>
    </lineage>
</organism>
<dbReference type="GO" id="GO:0005085">
    <property type="term" value="F:guanyl-nucleotide exchange factor activity"/>
    <property type="evidence" value="ECO:0007669"/>
    <property type="project" value="InterPro"/>
</dbReference>
<name>I4C3G9_DESTA</name>
<protein>
    <submittedName>
        <fullName evidence="2">Roadblock/LC7 domain-containing protein</fullName>
    </submittedName>
</protein>